<evidence type="ECO:0000256" key="1">
    <source>
        <dbReference type="ARBA" id="ARBA00004141"/>
    </source>
</evidence>
<comment type="caution">
    <text evidence="6">The sequence shown here is derived from an EMBL/GenBank/DDBJ whole genome shotgun (WGS) entry which is preliminary data.</text>
</comment>
<comment type="subcellular location">
    <subcellularLocation>
        <location evidence="1">Membrane</location>
        <topology evidence="1">Multi-pass membrane protein</topology>
    </subcellularLocation>
</comment>
<feature type="transmembrane region" description="Helical" evidence="5">
    <location>
        <begin position="147"/>
        <end position="170"/>
    </location>
</feature>
<evidence type="ECO:0000313" key="7">
    <source>
        <dbReference type="Proteomes" id="UP000324996"/>
    </source>
</evidence>
<dbReference type="RefSeq" id="WP_313978087.1">
    <property type="nucleotide sequence ID" value="NZ_BKCN01000001.1"/>
</dbReference>
<feature type="transmembrane region" description="Helical" evidence="5">
    <location>
        <begin position="99"/>
        <end position="119"/>
    </location>
</feature>
<feature type="transmembrane region" description="Helical" evidence="5">
    <location>
        <begin position="15"/>
        <end position="36"/>
    </location>
</feature>
<keyword evidence="3 5" id="KW-1133">Transmembrane helix</keyword>
<evidence type="ECO:0000256" key="2">
    <source>
        <dbReference type="ARBA" id="ARBA00022692"/>
    </source>
</evidence>
<dbReference type="Proteomes" id="UP000324996">
    <property type="component" value="Unassembled WGS sequence"/>
</dbReference>
<evidence type="ECO:0000313" key="6">
    <source>
        <dbReference type="EMBL" id="GER02498.1"/>
    </source>
</evidence>
<evidence type="ECO:0008006" key="8">
    <source>
        <dbReference type="Google" id="ProtNLM"/>
    </source>
</evidence>
<dbReference type="Pfam" id="PF07264">
    <property type="entry name" value="EI24"/>
    <property type="match status" value="1"/>
</dbReference>
<evidence type="ECO:0000256" key="3">
    <source>
        <dbReference type="ARBA" id="ARBA00022989"/>
    </source>
</evidence>
<feature type="transmembrane region" description="Helical" evidence="5">
    <location>
        <begin position="74"/>
        <end position="93"/>
    </location>
</feature>
<evidence type="ECO:0000256" key="5">
    <source>
        <dbReference type="SAM" id="Phobius"/>
    </source>
</evidence>
<proteinExistence type="predicted"/>
<keyword evidence="7" id="KW-1185">Reference proteome</keyword>
<gene>
    <name evidence="6" type="ORF">JCM17846_01800</name>
</gene>
<dbReference type="EMBL" id="BKCN01000001">
    <property type="protein sequence ID" value="GER02498.1"/>
    <property type="molecule type" value="Genomic_DNA"/>
</dbReference>
<organism evidence="6 7">
    <name type="scientific">Iodidimonas nitroreducens</name>
    <dbReference type="NCBI Taxonomy" id="1236968"/>
    <lineage>
        <taxon>Bacteria</taxon>
        <taxon>Pseudomonadati</taxon>
        <taxon>Pseudomonadota</taxon>
        <taxon>Alphaproteobacteria</taxon>
        <taxon>Iodidimonadales</taxon>
        <taxon>Iodidimonadaceae</taxon>
        <taxon>Iodidimonas</taxon>
    </lineage>
</organism>
<dbReference type="InterPro" id="IPR059112">
    <property type="entry name" value="CysZ/EI24"/>
</dbReference>
<name>A0A5A7N320_9PROT</name>
<reference evidence="6 7" key="1">
    <citation type="submission" date="2019-09" db="EMBL/GenBank/DDBJ databases">
        <title>NBRP : Genome information of microbial organism related human and environment.</title>
        <authorList>
            <person name="Hattori M."/>
            <person name="Oshima K."/>
            <person name="Inaba H."/>
            <person name="Suda W."/>
            <person name="Sakamoto M."/>
            <person name="Iino T."/>
            <person name="Kitahara M."/>
            <person name="Oshida Y."/>
            <person name="Iida T."/>
            <person name="Kudo T."/>
            <person name="Itoh T."/>
            <person name="Ohkuma M."/>
        </authorList>
    </citation>
    <scope>NUCLEOTIDE SEQUENCE [LARGE SCALE GENOMIC DNA]</scope>
    <source>
        <strain evidence="6 7">Q-1</strain>
    </source>
</reference>
<protein>
    <recommendedName>
        <fullName evidence="8">Cysteine biosynthesis protein</fullName>
    </recommendedName>
</protein>
<accession>A0A5A7N320</accession>
<evidence type="ECO:0000256" key="4">
    <source>
        <dbReference type="ARBA" id="ARBA00023136"/>
    </source>
</evidence>
<sequence>MPLIPESGIDWIDKAVIWLAGLGVPLIFALVTWLLFPAVMTSITSLFLDDVVDAVEALHYPDLAGWRASPLHEVIWLGLRLSLLIVLINLLALPLYLTLLFTGFGTLALYLAINGYLLGREYYEMVAVRHATPKNAGHLRKQNRDKAFLGGLMIALLFMIPVLNLMAPVIGIA</sequence>
<keyword evidence="2 5" id="KW-0812">Transmembrane</keyword>
<keyword evidence="4 5" id="KW-0472">Membrane</keyword>
<dbReference type="AlphaFoldDB" id="A0A5A7N320"/>